<evidence type="ECO:0000313" key="3">
    <source>
        <dbReference type="Proteomes" id="UP000483261"/>
    </source>
</evidence>
<proteinExistence type="predicted"/>
<reference evidence="2 3" key="1">
    <citation type="submission" date="2020-02" db="EMBL/GenBank/DDBJ databases">
        <title>Whole-genome analyses of novel actinobacteria.</title>
        <authorList>
            <person name="Sahin N."/>
        </authorList>
    </citation>
    <scope>NUCLEOTIDE SEQUENCE [LARGE SCALE GENOMIC DNA]</scope>
    <source>
        <strain evidence="2 3">KC13</strain>
    </source>
</reference>
<organism evidence="2 3">
    <name type="scientific">Nocardioides turkmenicus</name>
    <dbReference type="NCBI Taxonomy" id="2711220"/>
    <lineage>
        <taxon>Bacteria</taxon>
        <taxon>Bacillati</taxon>
        <taxon>Actinomycetota</taxon>
        <taxon>Actinomycetes</taxon>
        <taxon>Propionibacteriales</taxon>
        <taxon>Nocardioidaceae</taxon>
        <taxon>Nocardioides</taxon>
    </lineage>
</organism>
<keyword evidence="1" id="KW-1133">Transmembrane helix</keyword>
<feature type="transmembrane region" description="Helical" evidence="1">
    <location>
        <begin position="45"/>
        <end position="63"/>
    </location>
</feature>
<dbReference type="AlphaFoldDB" id="A0A6M1R0Q1"/>
<evidence type="ECO:0000313" key="2">
    <source>
        <dbReference type="EMBL" id="NGN91349.1"/>
    </source>
</evidence>
<keyword evidence="1" id="KW-0812">Transmembrane</keyword>
<accession>A0A6M1R0Q1</accession>
<evidence type="ECO:0000256" key="1">
    <source>
        <dbReference type="SAM" id="Phobius"/>
    </source>
</evidence>
<dbReference type="EMBL" id="JAALAA010000001">
    <property type="protein sequence ID" value="NGN91349.1"/>
    <property type="molecule type" value="Genomic_DNA"/>
</dbReference>
<feature type="transmembrane region" description="Helical" evidence="1">
    <location>
        <begin position="20"/>
        <end position="39"/>
    </location>
</feature>
<keyword evidence="3" id="KW-1185">Reference proteome</keyword>
<evidence type="ECO:0008006" key="4">
    <source>
        <dbReference type="Google" id="ProtNLM"/>
    </source>
</evidence>
<sequence>MTSRSTVAARIRRLPWGPTLTTGAAGAIAFWVGAVFPGPAGEFPYYAPLGAVVAMSATVMGSVRKSIQSIVSIWLGSAIALAVGAVLSPSPATVALVIAVGTIVGTWSWLDDTGHWVPTAALFVLIIGTKEPVAFVSAFGGLTLIGAAIGVLMTVLFPQLPLAPLERAISDVRAEVLVQLRRLAHALRGDRPPTENEWSEHRAELAPAVQNMRAARQLVVEASRANRRREPHRNRLERQLEQAASVERVCFLVEELTQLLEEEERAENEHVGLGPELRPHTAHALLALADVVQSGDVRTVDPEVRADAQEALSALVARIHDVRVSDSPDDELFTAGSIVTTIRRCLETPRPVNAERSER</sequence>
<dbReference type="RefSeq" id="WP_165108880.1">
    <property type="nucleotide sequence ID" value="NZ_JAALAA010000001.1"/>
</dbReference>
<name>A0A6M1R0Q1_9ACTN</name>
<keyword evidence="1" id="KW-0472">Membrane</keyword>
<feature type="transmembrane region" description="Helical" evidence="1">
    <location>
        <begin position="133"/>
        <end position="157"/>
    </location>
</feature>
<feature type="transmembrane region" description="Helical" evidence="1">
    <location>
        <begin position="93"/>
        <end position="110"/>
    </location>
</feature>
<dbReference type="Proteomes" id="UP000483261">
    <property type="component" value="Unassembled WGS sequence"/>
</dbReference>
<comment type="caution">
    <text evidence="2">The sequence shown here is derived from an EMBL/GenBank/DDBJ whole genome shotgun (WGS) entry which is preliminary data.</text>
</comment>
<gene>
    <name evidence="2" type="ORF">G5C66_01170</name>
</gene>
<protein>
    <recommendedName>
        <fullName evidence="4">FUSC family protein</fullName>
    </recommendedName>
</protein>